<dbReference type="AlphaFoldDB" id="A0ABD5MCM1"/>
<proteinExistence type="predicted"/>
<keyword evidence="3" id="KW-1185">Reference proteome</keyword>
<evidence type="ECO:0000313" key="2">
    <source>
        <dbReference type="EMBL" id="MFA1611037.1"/>
    </source>
</evidence>
<comment type="caution">
    <text evidence="2">The sequence shown here is derived from an EMBL/GenBank/DDBJ whole genome shotgun (WGS) entry which is preliminary data.</text>
</comment>
<dbReference type="SUPFAM" id="SSF48371">
    <property type="entry name" value="ARM repeat"/>
    <property type="match status" value="1"/>
</dbReference>
<dbReference type="EMBL" id="JBGNYA010000001">
    <property type="protein sequence ID" value="MFA1611037.1"/>
    <property type="molecule type" value="Genomic_DNA"/>
</dbReference>
<sequence length="377" mass="41354">MSARTLAALQVGAVPRWIVVLSALVLLSLLFSTAVLTIGYSVLRYLRRRRRDAVREDLRAGLLQRLYGGDDPDWEAWVATLSTRERSVTEELLDEYLRELRGSDARALFGLGEALGIPERARADLANGDYYERLGALTWLGLLQDPPSVEALERHCTGTPRERAAAAKVLYLSDYPDLPSKGVRLLLRDASEAFTVFGIDTLYRVVESDPGPLFERAAADAHAWPPALLQQVLLVARNVNTVVGDADLSWVVTALSSPDERTRAEAARALGGYGWRPSLRGEVDVGDLGMDPSPAVRASVYRMLGEWGDADAVETLVWLAAMEPESRARVAAAEALVPHRERYGVSPPPAIADAWSWATAHASFDELAADVSTERRR</sequence>
<dbReference type="Proteomes" id="UP001570511">
    <property type="component" value="Unassembled WGS sequence"/>
</dbReference>
<dbReference type="Pfam" id="PF13646">
    <property type="entry name" value="HEAT_2"/>
    <property type="match status" value="1"/>
</dbReference>
<dbReference type="InterPro" id="IPR016024">
    <property type="entry name" value="ARM-type_fold"/>
</dbReference>
<name>A0ABD5MCM1_9EURY</name>
<dbReference type="Gene3D" id="1.25.10.10">
    <property type="entry name" value="Leucine-rich Repeat Variant"/>
    <property type="match status" value="1"/>
</dbReference>
<reference evidence="2 3" key="1">
    <citation type="submission" date="2024-08" db="EMBL/GenBank/DDBJ databases">
        <title>Halobellus sp. MBLA0158 whole genome sequence.</title>
        <authorList>
            <person name="Hwang C.Y."/>
            <person name="Cho E.-S."/>
            <person name="Seo M.-J."/>
        </authorList>
    </citation>
    <scope>NUCLEOTIDE SEQUENCE [LARGE SCALE GENOMIC DNA]</scope>
    <source>
        <strain evidence="2 3">MBLA0158</strain>
    </source>
</reference>
<dbReference type="InterPro" id="IPR011989">
    <property type="entry name" value="ARM-like"/>
</dbReference>
<keyword evidence="1" id="KW-0472">Membrane</keyword>
<feature type="transmembrane region" description="Helical" evidence="1">
    <location>
        <begin position="17"/>
        <end position="43"/>
    </location>
</feature>
<dbReference type="RefSeq" id="WP_372389016.1">
    <property type="nucleotide sequence ID" value="NZ_JBGNYA010000001.1"/>
</dbReference>
<keyword evidence="1" id="KW-1133">Transmembrane helix</keyword>
<gene>
    <name evidence="2" type="ORF">OS889_08475</name>
</gene>
<keyword evidence="1" id="KW-0812">Transmembrane</keyword>
<evidence type="ECO:0000256" key="1">
    <source>
        <dbReference type="SAM" id="Phobius"/>
    </source>
</evidence>
<protein>
    <submittedName>
        <fullName evidence="2">HEAT repeat domain-containing protein</fullName>
    </submittedName>
</protein>
<accession>A0ABD5MCM1</accession>
<organism evidence="2 3">
    <name type="scientific">Halobellus rubicundus</name>
    <dbReference type="NCBI Taxonomy" id="2996466"/>
    <lineage>
        <taxon>Archaea</taxon>
        <taxon>Methanobacteriati</taxon>
        <taxon>Methanobacteriota</taxon>
        <taxon>Stenosarchaea group</taxon>
        <taxon>Halobacteria</taxon>
        <taxon>Halobacteriales</taxon>
        <taxon>Haloferacaceae</taxon>
        <taxon>Halobellus</taxon>
    </lineage>
</organism>
<evidence type="ECO:0000313" key="3">
    <source>
        <dbReference type="Proteomes" id="UP001570511"/>
    </source>
</evidence>